<feature type="chain" id="PRO_5040455737" evidence="1">
    <location>
        <begin position="20"/>
        <end position="248"/>
    </location>
</feature>
<feature type="domain" description="SGNH hydrolase-type esterase" evidence="2">
    <location>
        <begin position="42"/>
        <end position="225"/>
    </location>
</feature>
<gene>
    <name evidence="3" type="ORF">K460DRAFT_362734</name>
</gene>
<dbReference type="InterPro" id="IPR036514">
    <property type="entry name" value="SGNH_hydro_sf"/>
</dbReference>
<dbReference type="Proteomes" id="UP000800039">
    <property type="component" value="Unassembled WGS sequence"/>
</dbReference>
<protein>
    <submittedName>
        <fullName evidence="3">Carbohydrate esterase family 3 protein</fullName>
    </submittedName>
</protein>
<evidence type="ECO:0000256" key="1">
    <source>
        <dbReference type="SAM" id="SignalP"/>
    </source>
</evidence>
<dbReference type="SUPFAM" id="SSF52266">
    <property type="entry name" value="SGNH hydrolase"/>
    <property type="match status" value="1"/>
</dbReference>
<proteinExistence type="predicted"/>
<keyword evidence="1" id="KW-0732">Signal</keyword>
<dbReference type="InterPro" id="IPR051532">
    <property type="entry name" value="Ester_Hydrolysis_Enzymes"/>
</dbReference>
<dbReference type="PANTHER" id="PTHR30383:SF5">
    <property type="entry name" value="SGNH HYDROLASE-TYPE ESTERASE DOMAIN-CONTAINING PROTEIN"/>
    <property type="match status" value="1"/>
</dbReference>
<evidence type="ECO:0000313" key="3">
    <source>
        <dbReference type="EMBL" id="KAF1851963.1"/>
    </source>
</evidence>
<dbReference type="RefSeq" id="XP_040794526.1">
    <property type="nucleotide sequence ID" value="XM_040932694.1"/>
</dbReference>
<keyword evidence="4" id="KW-1185">Reference proteome</keyword>
<dbReference type="PANTHER" id="PTHR30383">
    <property type="entry name" value="THIOESTERASE 1/PROTEASE 1/LYSOPHOSPHOLIPASE L1"/>
    <property type="match status" value="1"/>
</dbReference>
<dbReference type="GO" id="GO:0004622">
    <property type="term" value="F:phosphatidylcholine lysophospholipase activity"/>
    <property type="evidence" value="ECO:0007669"/>
    <property type="project" value="TreeGrafter"/>
</dbReference>
<evidence type="ECO:0000313" key="4">
    <source>
        <dbReference type="Proteomes" id="UP000800039"/>
    </source>
</evidence>
<evidence type="ECO:0000259" key="2">
    <source>
        <dbReference type="Pfam" id="PF13472"/>
    </source>
</evidence>
<dbReference type="Gene3D" id="3.40.50.1110">
    <property type="entry name" value="SGNH hydrolase"/>
    <property type="match status" value="1"/>
</dbReference>
<dbReference type="AlphaFoldDB" id="A0A9P4LEI5"/>
<dbReference type="OrthoDB" id="3915838at2759"/>
<comment type="caution">
    <text evidence="3">The sequence shown here is derived from an EMBL/GenBank/DDBJ whole genome shotgun (WGS) entry which is preliminary data.</text>
</comment>
<dbReference type="InterPro" id="IPR013830">
    <property type="entry name" value="SGNH_hydro"/>
</dbReference>
<reference evidence="3" key="1">
    <citation type="submission" date="2020-01" db="EMBL/GenBank/DDBJ databases">
        <authorList>
            <consortium name="DOE Joint Genome Institute"/>
            <person name="Haridas S."/>
            <person name="Albert R."/>
            <person name="Binder M."/>
            <person name="Bloem J."/>
            <person name="Labutti K."/>
            <person name="Salamov A."/>
            <person name="Andreopoulos B."/>
            <person name="Baker S.E."/>
            <person name="Barry K."/>
            <person name="Bills G."/>
            <person name="Bluhm B.H."/>
            <person name="Cannon C."/>
            <person name="Castanera R."/>
            <person name="Culley D.E."/>
            <person name="Daum C."/>
            <person name="Ezra D."/>
            <person name="Gonzalez J.B."/>
            <person name="Henrissat B."/>
            <person name="Kuo A."/>
            <person name="Liang C."/>
            <person name="Lipzen A."/>
            <person name="Lutzoni F."/>
            <person name="Magnuson J."/>
            <person name="Mondo S."/>
            <person name="Nolan M."/>
            <person name="Ohm R."/>
            <person name="Pangilinan J."/>
            <person name="Park H.-J."/>
            <person name="Ramirez L."/>
            <person name="Alfaro M."/>
            <person name="Sun H."/>
            <person name="Tritt A."/>
            <person name="Yoshinaga Y."/>
            <person name="Zwiers L.-H."/>
            <person name="Turgeon B.G."/>
            <person name="Goodwin S.B."/>
            <person name="Spatafora J.W."/>
            <person name="Crous P.W."/>
            <person name="Grigoriev I.V."/>
        </authorList>
    </citation>
    <scope>NUCLEOTIDE SEQUENCE</scope>
    <source>
        <strain evidence="3">CBS 394.84</strain>
    </source>
</reference>
<feature type="signal peptide" evidence="1">
    <location>
        <begin position="1"/>
        <end position="19"/>
    </location>
</feature>
<dbReference type="GeneID" id="63849945"/>
<dbReference type="EMBL" id="ML976614">
    <property type="protein sequence ID" value="KAF1851963.1"/>
    <property type="molecule type" value="Genomic_DNA"/>
</dbReference>
<sequence>MKFVGLAAVVCLILPLIHSLPHAAHDDCPQANTSIPLRILPLGDSITWGWQPAHQQDGTNGYRTQLLSDLLAANYHNVDFVGTQRSGSMLNNENEGHSGFTISQIHNVMGPGLALRPNVVLLHAGTNDLNRPESTAETWADAPKRLASVIDDVLKACPDAVVIVAKIIQATNVQTASNLKAFNEAIPGVVEERVKKGSKVTVVDQSVVGVDELVDGLHPTDAGYAHMGDVWFQGVKAASEEGLITPPV</sequence>
<dbReference type="CDD" id="cd01833">
    <property type="entry name" value="XynB_like"/>
    <property type="match status" value="1"/>
</dbReference>
<name>A0A9P4LEI5_9PLEO</name>
<accession>A0A9P4LEI5</accession>
<organism evidence="3 4">
    <name type="scientific">Cucurbitaria berberidis CBS 394.84</name>
    <dbReference type="NCBI Taxonomy" id="1168544"/>
    <lineage>
        <taxon>Eukaryota</taxon>
        <taxon>Fungi</taxon>
        <taxon>Dikarya</taxon>
        <taxon>Ascomycota</taxon>
        <taxon>Pezizomycotina</taxon>
        <taxon>Dothideomycetes</taxon>
        <taxon>Pleosporomycetidae</taxon>
        <taxon>Pleosporales</taxon>
        <taxon>Pleosporineae</taxon>
        <taxon>Cucurbitariaceae</taxon>
        <taxon>Cucurbitaria</taxon>
    </lineage>
</organism>
<dbReference type="Pfam" id="PF13472">
    <property type="entry name" value="Lipase_GDSL_2"/>
    <property type="match status" value="1"/>
</dbReference>